<evidence type="ECO:0000256" key="10">
    <source>
        <dbReference type="PIRSR" id="PIRSR000808-1"/>
    </source>
</evidence>
<organism evidence="13 14">
    <name type="scientific">Psychracetigena formicireducens</name>
    <dbReference type="NCBI Taxonomy" id="2986056"/>
    <lineage>
        <taxon>Bacteria</taxon>
        <taxon>Bacillati</taxon>
        <taxon>Candidatus Lithacetigenota</taxon>
        <taxon>Candidatus Psychracetigena</taxon>
    </lineage>
</organism>
<comment type="cofactor">
    <cofactor evidence="1">
        <name>Zn(2+)</name>
        <dbReference type="ChEBI" id="CHEBI:29105"/>
    </cofactor>
</comment>
<dbReference type="Proteomes" id="UP000811545">
    <property type="component" value="Unassembled WGS sequence"/>
</dbReference>
<dbReference type="InterPro" id="IPR053177">
    <property type="entry name" value="ADP-glucose_phosphorylase"/>
</dbReference>
<evidence type="ECO:0000313" key="14">
    <source>
        <dbReference type="Proteomes" id="UP000811545"/>
    </source>
</evidence>
<accession>A0A9E2F5W8</accession>
<evidence type="ECO:0000313" key="13">
    <source>
        <dbReference type="EMBL" id="MBT9144780.1"/>
    </source>
</evidence>
<evidence type="ECO:0000256" key="7">
    <source>
        <dbReference type="ARBA" id="ARBA00023144"/>
    </source>
</evidence>
<dbReference type="InterPro" id="IPR005849">
    <property type="entry name" value="GalP_Utransf_N"/>
</dbReference>
<dbReference type="PANTHER" id="PTHR42763:SF1">
    <property type="entry name" value="UDP-GLUCOSE--HEXOSE-1-PHOSPHATE URIDYLYLTRANSFERASE"/>
    <property type="match status" value="1"/>
</dbReference>
<evidence type="ECO:0000256" key="6">
    <source>
        <dbReference type="ARBA" id="ARBA00022833"/>
    </source>
</evidence>
<dbReference type="InterPro" id="IPR005850">
    <property type="entry name" value="GalP_Utransf_C"/>
</dbReference>
<dbReference type="NCBIfam" id="TIGR00209">
    <property type="entry name" value="galT_1"/>
    <property type="match status" value="1"/>
</dbReference>
<dbReference type="SUPFAM" id="SSF54197">
    <property type="entry name" value="HIT-like"/>
    <property type="match status" value="2"/>
</dbReference>
<keyword evidence="8" id="KW-0119">Carbohydrate metabolism</keyword>
<evidence type="ECO:0000256" key="2">
    <source>
        <dbReference type="ARBA" id="ARBA00010951"/>
    </source>
</evidence>
<name>A0A9E2F5W8_PSYF1</name>
<keyword evidence="6" id="KW-0862">Zinc</keyword>
<evidence type="ECO:0000259" key="11">
    <source>
        <dbReference type="Pfam" id="PF01087"/>
    </source>
</evidence>
<evidence type="ECO:0000259" key="12">
    <source>
        <dbReference type="Pfam" id="PF02744"/>
    </source>
</evidence>
<sequence length="334" mass="38799">MQELRKDPVIGRWVIISTERALRPQDYLVDKEISVTDKTHCPFEPGNEKMTPHEVLSYRLPATNKNEPGWWVRVIPNKYPVLRVEGNFNKRGVGMYDQMNGVGAHEIVIESPSHSDEMSNMDEKQIEEIIWAWRDRLLDLSKDKRFKYILIFKNKGSQAGASLEHPHSQIIALPIIPIRVTQELSGAKQYYEYKDRCVFCDIVLQELDERERLVEENGEFISLVPFAPRFPFEISILPKKHESHFPEITRSEVVSLAKVLKKTLLRLKNALNDPPYNLIIHTSPIMEPLLSYYHWHIELMPRITKVAGFEWGSGIYINPTIPEDAASFLREIEL</sequence>
<evidence type="ECO:0000256" key="4">
    <source>
        <dbReference type="ARBA" id="ARBA00022695"/>
    </source>
</evidence>
<dbReference type="GO" id="GO:0008270">
    <property type="term" value="F:zinc ion binding"/>
    <property type="evidence" value="ECO:0007669"/>
    <property type="project" value="InterPro"/>
</dbReference>
<evidence type="ECO:0000256" key="1">
    <source>
        <dbReference type="ARBA" id="ARBA00001947"/>
    </source>
</evidence>
<evidence type="ECO:0000256" key="9">
    <source>
        <dbReference type="NCBIfam" id="TIGR00209"/>
    </source>
</evidence>
<dbReference type="Pfam" id="PF02744">
    <property type="entry name" value="GalP_UDP_tr_C"/>
    <property type="match status" value="1"/>
</dbReference>
<dbReference type="GO" id="GO:0008108">
    <property type="term" value="F:UDP-glucose:hexose-1-phosphate uridylyltransferase activity"/>
    <property type="evidence" value="ECO:0007669"/>
    <property type="project" value="UniProtKB-UniRule"/>
</dbReference>
<dbReference type="Gene3D" id="3.30.428.10">
    <property type="entry name" value="HIT-like"/>
    <property type="match status" value="2"/>
</dbReference>
<dbReference type="GO" id="GO:0006012">
    <property type="term" value="P:galactose metabolic process"/>
    <property type="evidence" value="ECO:0007669"/>
    <property type="project" value="UniProtKB-UniRule"/>
</dbReference>
<dbReference type="PIRSF" id="PIRSF000808">
    <property type="entry name" value="GalT"/>
    <property type="match status" value="1"/>
</dbReference>
<gene>
    <name evidence="13" type="primary">galT</name>
    <name evidence="13" type="ORF">DDT42_00630</name>
</gene>
<evidence type="ECO:0000256" key="8">
    <source>
        <dbReference type="ARBA" id="ARBA00023277"/>
    </source>
</evidence>
<feature type="domain" description="Galactose-1-phosphate uridyl transferase C-terminal" evidence="12">
    <location>
        <begin position="188"/>
        <end position="299"/>
    </location>
</feature>
<keyword evidence="5" id="KW-0479">Metal-binding</keyword>
<reference evidence="13 14" key="1">
    <citation type="journal article" date="2021" name="bioRxiv">
        <title>Unique metabolic strategies in Hadean analogues reveal hints for primordial physiology.</title>
        <authorList>
            <person name="Nobu M.K."/>
            <person name="Nakai R."/>
            <person name="Tamazawa S."/>
            <person name="Mori H."/>
            <person name="Toyoda A."/>
            <person name="Ijiri A."/>
            <person name="Suzuki S."/>
            <person name="Kurokawa K."/>
            <person name="Kamagata Y."/>
            <person name="Tamaki H."/>
        </authorList>
    </citation>
    <scope>NUCLEOTIDE SEQUENCE [LARGE SCALE GENOMIC DNA]</scope>
    <source>
        <strain evidence="13">BS525</strain>
    </source>
</reference>
<proteinExistence type="inferred from homology"/>
<dbReference type="InterPro" id="IPR036265">
    <property type="entry name" value="HIT-like_sf"/>
</dbReference>
<protein>
    <recommendedName>
        <fullName evidence="9">Galactose-1-phosphate uridylyltransferase</fullName>
        <ecNumber evidence="9">2.7.7.12</ecNumber>
    </recommendedName>
</protein>
<feature type="active site" description="Tele-UMP-histidine intermediate" evidence="10">
    <location>
        <position position="167"/>
    </location>
</feature>
<dbReference type="EMBL" id="QLTW01000022">
    <property type="protein sequence ID" value="MBT9144780.1"/>
    <property type="molecule type" value="Genomic_DNA"/>
</dbReference>
<evidence type="ECO:0000256" key="5">
    <source>
        <dbReference type="ARBA" id="ARBA00022723"/>
    </source>
</evidence>
<evidence type="ECO:0000256" key="3">
    <source>
        <dbReference type="ARBA" id="ARBA00022679"/>
    </source>
</evidence>
<dbReference type="EC" id="2.7.7.12" evidence="9"/>
<keyword evidence="3 13" id="KW-0808">Transferase</keyword>
<dbReference type="Pfam" id="PF01087">
    <property type="entry name" value="GalP_UDP_transf"/>
    <property type="match status" value="1"/>
</dbReference>
<feature type="domain" description="Galactose-1-phosphate uridyl transferase N-terminal" evidence="11">
    <location>
        <begin position="3"/>
        <end position="177"/>
    </location>
</feature>
<dbReference type="AlphaFoldDB" id="A0A9E2F5W8"/>
<dbReference type="PANTHER" id="PTHR42763">
    <property type="entry name" value="ADP-GLUCOSE PHOSPHORYLASE"/>
    <property type="match status" value="1"/>
</dbReference>
<comment type="caution">
    <text evidence="13">The sequence shown here is derived from an EMBL/GenBank/DDBJ whole genome shotgun (WGS) entry which is preliminary data.</text>
</comment>
<keyword evidence="7" id="KW-0299">Galactose metabolism</keyword>
<comment type="similarity">
    <text evidence="2">Belongs to the galactose-1-phosphate uridylyltransferase type 1 family.</text>
</comment>
<dbReference type="InterPro" id="IPR001937">
    <property type="entry name" value="GalP_UDPtransf1"/>
</dbReference>
<keyword evidence="4 13" id="KW-0548">Nucleotidyltransferase</keyword>